<keyword evidence="2" id="KW-1185">Reference proteome</keyword>
<evidence type="ECO:0000313" key="2">
    <source>
        <dbReference type="Proteomes" id="UP001497457"/>
    </source>
</evidence>
<reference evidence="2" key="1">
    <citation type="submission" date="2024-06" db="EMBL/GenBank/DDBJ databases">
        <authorList>
            <person name="Ryan C."/>
        </authorList>
    </citation>
    <scope>NUCLEOTIDE SEQUENCE [LARGE SCALE GENOMIC DNA]</scope>
</reference>
<dbReference type="AlphaFoldDB" id="A0ABC9GFH8"/>
<sequence length="234" mass="26051">MANNLNAPPALPPWSSPRAVLEAVERLVVEENNNAEEGWTWQQIKDSLMTIHNLNQGELAQNFDTELATVLTGLLHGDHLVTGVNQQRYKLHTAVPHHLPSWFGKGAVLDAVMNLDNVNNNANGSTWAQIRNSLMEANHQQQQLLPPNFGKSMRKMLSVLRKRGHLTGGDMGPQHYTRRHAPALANPNDHIPLEEFQLGYYLGYIMGGNDGFLFGNVDGMMVGMGFHDDEDEAE</sequence>
<gene>
    <name evidence="1" type="ORF">URODEC1_LOCUS115453</name>
</gene>
<protein>
    <submittedName>
        <fullName evidence="1">Uncharacterized protein</fullName>
    </submittedName>
</protein>
<accession>A0ABC9GFH8</accession>
<dbReference type="EMBL" id="OZ075119">
    <property type="protein sequence ID" value="CAL5093598.1"/>
    <property type="molecule type" value="Genomic_DNA"/>
</dbReference>
<organism evidence="1 2">
    <name type="scientific">Urochloa decumbens</name>
    <dbReference type="NCBI Taxonomy" id="240449"/>
    <lineage>
        <taxon>Eukaryota</taxon>
        <taxon>Viridiplantae</taxon>
        <taxon>Streptophyta</taxon>
        <taxon>Embryophyta</taxon>
        <taxon>Tracheophyta</taxon>
        <taxon>Spermatophyta</taxon>
        <taxon>Magnoliopsida</taxon>
        <taxon>Liliopsida</taxon>
        <taxon>Poales</taxon>
        <taxon>Poaceae</taxon>
        <taxon>PACMAD clade</taxon>
        <taxon>Panicoideae</taxon>
        <taxon>Panicodae</taxon>
        <taxon>Paniceae</taxon>
        <taxon>Melinidinae</taxon>
        <taxon>Urochloa</taxon>
    </lineage>
</organism>
<reference evidence="1 2" key="2">
    <citation type="submission" date="2024-10" db="EMBL/GenBank/DDBJ databases">
        <authorList>
            <person name="Ryan C."/>
        </authorList>
    </citation>
    <scope>NUCLEOTIDE SEQUENCE [LARGE SCALE GENOMIC DNA]</scope>
</reference>
<dbReference type="Proteomes" id="UP001497457">
    <property type="component" value="Chromosome 9rd"/>
</dbReference>
<evidence type="ECO:0000313" key="1">
    <source>
        <dbReference type="EMBL" id="CAL5093598.1"/>
    </source>
</evidence>
<proteinExistence type="predicted"/>
<name>A0ABC9GFH8_9POAL</name>